<feature type="signal peptide" evidence="1">
    <location>
        <begin position="1"/>
        <end position="29"/>
    </location>
</feature>
<organism evidence="2 3">
    <name type="scientific">Pullulanibacillus camelliae</name>
    <dbReference type="NCBI Taxonomy" id="1707096"/>
    <lineage>
        <taxon>Bacteria</taxon>
        <taxon>Bacillati</taxon>
        <taxon>Bacillota</taxon>
        <taxon>Bacilli</taxon>
        <taxon>Bacillales</taxon>
        <taxon>Sporolactobacillaceae</taxon>
        <taxon>Pullulanibacillus</taxon>
    </lineage>
</organism>
<evidence type="ECO:0000313" key="3">
    <source>
        <dbReference type="Proteomes" id="UP000628775"/>
    </source>
</evidence>
<protein>
    <submittedName>
        <fullName evidence="2">ABC transporter substrate-binding protein</fullName>
    </submittedName>
</protein>
<evidence type="ECO:0000313" key="2">
    <source>
        <dbReference type="EMBL" id="GGE49367.1"/>
    </source>
</evidence>
<gene>
    <name evidence="2" type="primary">lacE</name>
    <name evidence="2" type="ORF">GCM10011391_30220</name>
</gene>
<comment type="caution">
    <text evidence="2">The sequence shown here is derived from an EMBL/GenBank/DDBJ whole genome shotgun (WGS) entry which is preliminary data.</text>
</comment>
<feature type="chain" id="PRO_5035152049" evidence="1">
    <location>
        <begin position="30"/>
        <end position="425"/>
    </location>
</feature>
<dbReference type="InterPro" id="IPR006059">
    <property type="entry name" value="SBP"/>
</dbReference>
<dbReference type="SUPFAM" id="SSF53850">
    <property type="entry name" value="Periplasmic binding protein-like II"/>
    <property type="match status" value="1"/>
</dbReference>
<reference evidence="2" key="2">
    <citation type="submission" date="2020-09" db="EMBL/GenBank/DDBJ databases">
        <authorList>
            <person name="Sun Q."/>
            <person name="Zhou Y."/>
        </authorList>
    </citation>
    <scope>NUCLEOTIDE SEQUENCE</scope>
    <source>
        <strain evidence="2">CGMCC 1.15371</strain>
    </source>
</reference>
<dbReference type="InterPro" id="IPR050490">
    <property type="entry name" value="Bact_solute-bd_prot1"/>
</dbReference>
<dbReference type="PANTHER" id="PTHR43649:SF32">
    <property type="entry name" value="SUGAR BINDING SECRETED PROTEIN"/>
    <property type="match status" value="1"/>
</dbReference>
<dbReference type="AlphaFoldDB" id="A0A8J3DY85"/>
<sequence length="425" mass="48125">MIKKGISALTIVLLGLSLILSGCSSSTSAKNQKVLTIWTFTDEAKYAVKEFKKRYPDIKVNLLFITNDNYVQKLISVLQAGKKVPDVFFVENTYWPQIKQIPLLENLSKAPFNATQITDQQFQYIQDIEKDEKGNVKGLGYQGTPGAFYYRRDLAKKYLGTDDPDEVSQKISSWDKIMAIGEKVVKESGGKVHALSSWSDIDIVQSSNIKKPWVVDGKLVIDQARRDELDLTKKAREKNVEAKYESWGSAWTASMQEGTVMFYAEPTWGLPYIFESNAPKTSGKWGLANGPKAFSNGGTFIAMYSKSHHKDLAWKFMKFYTSDPTFSKKLAKSQQYFLSNKKIDAELASELTSDFLAGQKYFDFFEKAGEAVPSAPQTKYDNDINSIWNSKMNDYLNGRIKTKAKMLKEFRTEVGHDFPEIDANE</sequence>
<evidence type="ECO:0000256" key="1">
    <source>
        <dbReference type="SAM" id="SignalP"/>
    </source>
</evidence>
<dbReference type="Pfam" id="PF01547">
    <property type="entry name" value="SBP_bac_1"/>
    <property type="match status" value="1"/>
</dbReference>
<dbReference type="PROSITE" id="PS51257">
    <property type="entry name" value="PROKAR_LIPOPROTEIN"/>
    <property type="match status" value="1"/>
</dbReference>
<name>A0A8J3DY85_9BACL</name>
<dbReference type="PANTHER" id="PTHR43649">
    <property type="entry name" value="ARABINOSE-BINDING PROTEIN-RELATED"/>
    <property type="match status" value="1"/>
</dbReference>
<dbReference type="EMBL" id="BMIR01000016">
    <property type="protein sequence ID" value="GGE49367.1"/>
    <property type="molecule type" value="Genomic_DNA"/>
</dbReference>
<accession>A0A8J3DY85</accession>
<keyword evidence="3" id="KW-1185">Reference proteome</keyword>
<proteinExistence type="predicted"/>
<dbReference type="Proteomes" id="UP000628775">
    <property type="component" value="Unassembled WGS sequence"/>
</dbReference>
<keyword evidence="1" id="KW-0732">Signal</keyword>
<dbReference type="Gene3D" id="3.40.190.10">
    <property type="entry name" value="Periplasmic binding protein-like II"/>
    <property type="match status" value="1"/>
</dbReference>
<reference evidence="2" key="1">
    <citation type="journal article" date="2014" name="Int. J. Syst. Evol. Microbiol.">
        <title>Complete genome sequence of Corynebacterium casei LMG S-19264T (=DSM 44701T), isolated from a smear-ripened cheese.</title>
        <authorList>
            <consortium name="US DOE Joint Genome Institute (JGI-PGF)"/>
            <person name="Walter F."/>
            <person name="Albersmeier A."/>
            <person name="Kalinowski J."/>
            <person name="Ruckert C."/>
        </authorList>
    </citation>
    <scope>NUCLEOTIDE SEQUENCE</scope>
    <source>
        <strain evidence="2">CGMCC 1.15371</strain>
    </source>
</reference>